<sequence>MDSSGEYQVIGINYASAASSKAQNTNYVLPSVHIFPVLHEFVEHEGSESGPDEHVQLRFAPIGATFIESTDAIYNASGGCTSGPLVSKISARSVLAFAEPPIPEQVQLVAVDGVQLDKFGMGRTPGFSGHPVPFGSILTARADMNKTQSVTICQNGKESTHVVSMRWRPEYDLGVREVMEPHYEKMLLDYEVFAGVTLMRMTLNHVHTLINDCAKWGTCTLGRWMLERNQLQPRVMVVHVDQTAYAYGVVAEGMTVSTVNGYAVSTLEDVRKHFLPKGTTWSLATDRGIVLTVKFQETLAAQLFSAWAAPSNRYLLTPAVKAAVAGSPTLKDLVSMASAPHSAGSPGANATVGRSASAAAAAASSGLAGGAPAEPAGGGSPRRGLRARAGPLPV</sequence>
<evidence type="ECO:0008006" key="4">
    <source>
        <dbReference type="Google" id="ProtNLM"/>
    </source>
</evidence>
<evidence type="ECO:0000313" key="2">
    <source>
        <dbReference type="EMBL" id="CAK0800425.1"/>
    </source>
</evidence>
<dbReference type="EMBL" id="CAUYUJ010002359">
    <property type="protein sequence ID" value="CAK0800425.1"/>
    <property type="molecule type" value="Genomic_DNA"/>
</dbReference>
<protein>
    <recommendedName>
        <fullName evidence="4">PDZ-like domain-containing protein</fullName>
    </recommendedName>
</protein>
<reference evidence="2" key="1">
    <citation type="submission" date="2023-10" db="EMBL/GenBank/DDBJ databases">
        <authorList>
            <person name="Chen Y."/>
            <person name="Shah S."/>
            <person name="Dougan E. K."/>
            <person name="Thang M."/>
            <person name="Chan C."/>
        </authorList>
    </citation>
    <scope>NUCLEOTIDE SEQUENCE [LARGE SCALE GENOMIC DNA]</scope>
</reference>
<organism evidence="2 3">
    <name type="scientific">Prorocentrum cordatum</name>
    <dbReference type="NCBI Taxonomy" id="2364126"/>
    <lineage>
        <taxon>Eukaryota</taxon>
        <taxon>Sar</taxon>
        <taxon>Alveolata</taxon>
        <taxon>Dinophyceae</taxon>
        <taxon>Prorocentrales</taxon>
        <taxon>Prorocentraceae</taxon>
        <taxon>Prorocentrum</taxon>
    </lineage>
</organism>
<evidence type="ECO:0000313" key="3">
    <source>
        <dbReference type="Proteomes" id="UP001189429"/>
    </source>
</evidence>
<proteinExistence type="predicted"/>
<keyword evidence="3" id="KW-1185">Reference proteome</keyword>
<feature type="region of interest" description="Disordered" evidence="1">
    <location>
        <begin position="367"/>
        <end position="394"/>
    </location>
</feature>
<gene>
    <name evidence="2" type="ORF">PCOR1329_LOCUS8582</name>
</gene>
<accession>A0ABN9Q3X5</accession>
<comment type="caution">
    <text evidence="2">The sequence shown here is derived from an EMBL/GenBank/DDBJ whole genome shotgun (WGS) entry which is preliminary data.</text>
</comment>
<evidence type="ECO:0000256" key="1">
    <source>
        <dbReference type="SAM" id="MobiDB-lite"/>
    </source>
</evidence>
<name>A0ABN9Q3X5_9DINO</name>
<dbReference type="Proteomes" id="UP001189429">
    <property type="component" value="Unassembled WGS sequence"/>
</dbReference>